<dbReference type="Pfam" id="PF19583">
    <property type="entry name" value="ODP"/>
    <property type="match status" value="1"/>
</dbReference>
<comment type="similarity">
    <text evidence="1">In the N-terminal section; belongs to the zinc metallo-hydrolase group 3 family.</text>
</comment>
<dbReference type="Pfam" id="PF00258">
    <property type="entry name" value="Flavodoxin_1"/>
    <property type="match status" value="1"/>
</dbReference>
<dbReference type="Gene3D" id="3.60.15.10">
    <property type="entry name" value="Ribonuclease Z/Hydroxyacylglutathione hydrolase-like"/>
    <property type="match status" value="1"/>
</dbReference>
<dbReference type="GO" id="GO:0009055">
    <property type="term" value="F:electron transfer activity"/>
    <property type="evidence" value="ECO:0007669"/>
    <property type="project" value="InterPro"/>
</dbReference>
<dbReference type="GO" id="GO:0010181">
    <property type="term" value="F:FMN binding"/>
    <property type="evidence" value="ECO:0007669"/>
    <property type="project" value="InterPro"/>
</dbReference>
<dbReference type="InterPro" id="IPR008254">
    <property type="entry name" value="Flavodoxin/NO_synth"/>
</dbReference>
<dbReference type="SMART" id="SM00849">
    <property type="entry name" value="Lactamase_B"/>
    <property type="match status" value="1"/>
</dbReference>
<feature type="domain" description="Flavodoxin-like" evidence="2">
    <location>
        <begin position="253"/>
        <end position="391"/>
    </location>
</feature>
<evidence type="ECO:0000259" key="2">
    <source>
        <dbReference type="PROSITE" id="PS50902"/>
    </source>
</evidence>
<dbReference type="PANTHER" id="PTHR43717:SF1">
    <property type="entry name" value="ANAEROBIC NITRIC OXIDE REDUCTASE FLAVORUBREDOXIN"/>
    <property type="match status" value="1"/>
</dbReference>
<dbReference type="Gene3D" id="3.40.50.360">
    <property type="match status" value="1"/>
</dbReference>
<dbReference type="SUPFAM" id="SSF56281">
    <property type="entry name" value="Metallo-hydrolase/oxidoreductase"/>
    <property type="match status" value="1"/>
</dbReference>
<gene>
    <name evidence="3" type="ORF">C4532_01630</name>
</gene>
<dbReference type="InterPro" id="IPR029039">
    <property type="entry name" value="Flavoprotein-like_sf"/>
</dbReference>
<protein>
    <submittedName>
        <fullName evidence="3">MBL fold metallo-hydrolase</fullName>
    </submittedName>
</protein>
<accession>A0A419F8J0</accession>
<dbReference type="CDD" id="cd07709">
    <property type="entry name" value="flavodiiron_proteins_MBL-fold"/>
    <property type="match status" value="1"/>
</dbReference>
<comment type="caution">
    <text evidence="3">The sequence shown here is derived from an EMBL/GenBank/DDBJ whole genome shotgun (WGS) entry which is preliminary data.</text>
</comment>
<sequence>MKTEVKVVDGVYWVGAVDWNVRYFHGYTYTTPRGTTYNAYLIQDEKVALVDTVYAAFTGEMMDRIRALVDPEKIDYIIANHVETDHSGALAAMLKAAKNAKLVCNQRCKDGLEKNYFGNWDYSIVKTGDTIKLGKKTLTFLEAPMLHWPDSMFTYIPEDELLLPNDAFGQHLASTERFVEDYDEAIVMQEAAKYYANILMPMSPLITKKIEEVGKMNLKIRMIAPSHGLIWREPQKIVNAYLRWASGEADKAVLVAYDTMWTATEKMALSIVEGIRSEGVPAKLVRIPVSDRSDAIADCLLMKGILVGSSTINRGMLPSLSPFLEDLKGLRPRKKVGAAFGSFGWSGGGAESVDKILREAGVEISAEPLTVKYMPNAEELKKCFEFGRAMAQKVKA</sequence>
<name>A0A419F8J0_9BACT</name>
<dbReference type="GO" id="GO:0046872">
    <property type="term" value="F:metal ion binding"/>
    <property type="evidence" value="ECO:0007669"/>
    <property type="project" value="InterPro"/>
</dbReference>
<dbReference type="PIRSF" id="PIRSF005243">
    <property type="entry name" value="ROO"/>
    <property type="match status" value="1"/>
</dbReference>
<keyword evidence="3" id="KW-0378">Hydrolase</keyword>
<evidence type="ECO:0000256" key="1">
    <source>
        <dbReference type="ARBA" id="ARBA00007121"/>
    </source>
</evidence>
<dbReference type="GO" id="GO:0016491">
    <property type="term" value="F:oxidoreductase activity"/>
    <property type="evidence" value="ECO:0007669"/>
    <property type="project" value="InterPro"/>
</dbReference>
<evidence type="ECO:0000313" key="4">
    <source>
        <dbReference type="Proteomes" id="UP000285961"/>
    </source>
</evidence>
<dbReference type="PANTHER" id="PTHR43717">
    <property type="entry name" value="ANAEROBIC NITRIC OXIDE REDUCTASE FLAVORUBREDOXIN"/>
    <property type="match status" value="1"/>
</dbReference>
<reference evidence="3 4" key="1">
    <citation type="journal article" date="2017" name="ISME J.">
        <title>Energy and carbon metabolisms in a deep terrestrial subsurface fluid microbial community.</title>
        <authorList>
            <person name="Momper L."/>
            <person name="Jungbluth S.P."/>
            <person name="Lee M.D."/>
            <person name="Amend J.P."/>
        </authorList>
    </citation>
    <scope>NUCLEOTIDE SEQUENCE [LARGE SCALE GENOMIC DNA]</scope>
    <source>
        <strain evidence="3">SURF_17</strain>
    </source>
</reference>
<dbReference type="AlphaFoldDB" id="A0A419F8J0"/>
<dbReference type="GO" id="GO:0016787">
    <property type="term" value="F:hydrolase activity"/>
    <property type="evidence" value="ECO:0007669"/>
    <property type="project" value="UniProtKB-KW"/>
</dbReference>
<dbReference type="InterPro" id="IPR016440">
    <property type="entry name" value="Rubredoxin-O_OxRdtase"/>
</dbReference>
<dbReference type="SUPFAM" id="SSF52218">
    <property type="entry name" value="Flavoproteins"/>
    <property type="match status" value="1"/>
</dbReference>
<evidence type="ECO:0000313" key="3">
    <source>
        <dbReference type="EMBL" id="RJP74737.1"/>
    </source>
</evidence>
<dbReference type="Proteomes" id="UP000285961">
    <property type="component" value="Unassembled WGS sequence"/>
</dbReference>
<organism evidence="3 4">
    <name type="scientific">Candidatus Abyssobacteria bacterium SURF_17</name>
    <dbReference type="NCBI Taxonomy" id="2093361"/>
    <lineage>
        <taxon>Bacteria</taxon>
        <taxon>Pseudomonadati</taxon>
        <taxon>Candidatus Hydrogenedentota</taxon>
        <taxon>Candidatus Abyssobacteria</taxon>
    </lineage>
</organism>
<proteinExistence type="inferred from homology"/>
<dbReference type="InterPro" id="IPR036866">
    <property type="entry name" value="RibonucZ/Hydroxyglut_hydro"/>
</dbReference>
<dbReference type="PROSITE" id="PS50902">
    <property type="entry name" value="FLAVODOXIN_LIKE"/>
    <property type="match status" value="1"/>
</dbReference>
<dbReference type="InterPro" id="IPR001279">
    <property type="entry name" value="Metallo-B-lactamas"/>
</dbReference>
<dbReference type="InterPro" id="IPR045761">
    <property type="entry name" value="ODP_dom"/>
</dbReference>
<dbReference type="EMBL" id="QZKI01000011">
    <property type="protein sequence ID" value="RJP74737.1"/>
    <property type="molecule type" value="Genomic_DNA"/>
</dbReference>